<keyword evidence="2" id="KW-0677">Repeat</keyword>
<dbReference type="SUPFAM" id="SSF49695">
    <property type="entry name" value="gamma-Crystallin-like"/>
    <property type="match status" value="1"/>
</dbReference>
<evidence type="ECO:0000256" key="2">
    <source>
        <dbReference type="ARBA" id="ARBA00022737"/>
    </source>
</evidence>
<gene>
    <name evidence="4" type="ORF">J6I44_04575</name>
</gene>
<proteinExistence type="inferred from homology"/>
<evidence type="ECO:0000313" key="4">
    <source>
        <dbReference type="EMBL" id="MCW9706112.1"/>
    </source>
</evidence>
<comment type="similarity">
    <text evidence="1">Belongs to the beta/gamma-crystallin family.</text>
</comment>
<organism evidence="4 5">
    <name type="scientific">Fodinibius salsisoli</name>
    <dbReference type="NCBI Taxonomy" id="2820877"/>
    <lineage>
        <taxon>Bacteria</taxon>
        <taxon>Pseudomonadati</taxon>
        <taxon>Balneolota</taxon>
        <taxon>Balneolia</taxon>
        <taxon>Balneolales</taxon>
        <taxon>Balneolaceae</taxon>
        <taxon>Fodinibius</taxon>
    </lineage>
</organism>
<evidence type="ECO:0000259" key="3">
    <source>
        <dbReference type="PROSITE" id="PS50915"/>
    </source>
</evidence>
<evidence type="ECO:0000256" key="1">
    <source>
        <dbReference type="ARBA" id="ARBA00009646"/>
    </source>
</evidence>
<dbReference type="Proteomes" id="UP001207918">
    <property type="component" value="Unassembled WGS sequence"/>
</dbReference>
<sequence>MKQNINKALHAAIDGPEIQRLKVYGHHWNVKPANILRREGSKVTIEGQIDHSVLVMNDDHLFYKFVFENGELKKREINIEAGGWSQIAEFITDSIEVLGFPVPPDKIEEIGDKLDTMQNGEWKVDIQRLALRIALAAYKRMHGITAYTKSNFKGTSQTFTPGVYEADDFWTVGNDRITSIKVPPRMKVLVCRHRPGEGKPEECKVYTKDTNRLDREVMGVSYLSVEDRDNPSRALVIDGTEAMRTEYVVEIIEGSGWIRKNVRQGSVQASDKIFNDWTTARGVVDGGKDAYTFTGKLKKVTLTGDKKNIVVSIDGGPKPALV</sequence>
<dbReference type="PROSITE" id="PS50915">
    <property type="entry name" value="CRYSTALLIN_BETA_GAMMA"/>
    <property type="match status" value="1"/>
</dbReference>
<reference evidence="4 5" key="1">
    <citation type="submission" date="2021-03" db="EMBL/GenBank/DDBJ databases">
        <title>Aliifodinibius sp. nov., a new bacterium isolated from saline soil.</title>
        <authorList>
            <person name="Galisteo C."/>
            <person name="De La Haba R."/>
            <person name="Sanchez-Porro C."/>
            <person name="Ventosa A."/>
        </authorList>
    </citation>
    <scope>NUCLEOTIDE SEQUENCE [LARGE SCALE GENOMIC DNA]</scope>
    <source>
        <strain evidence="4 5">1BSP15-2V2</strain>
    </source>
</reference>
<dbReference type="InterPro" id="IPR001064">
    <property type="entry name" value="Beta/gamma_crystallin"/>
</dbReference>
<dbReference type="Gene3D" id="2.60.20.10">
    <property type="entry name" value="Crystallins"/>
    <property type="match status" value="1"/>
</dbReference>
<keyword evidence="5" id="KW-1185">Reference proteome</keyword>
<accession>A0ABT3PJK9</accession>
<dbReference type="InterPro" id="IPR011024">
    <property type="entry name" value="G_crystallin-like"/>
</dbReference>
<protein>
    <recommendedName>
        <fullName evidence="3">Beta/gamma crystallin 'Greek key' domain-containing protein</fullName>
    </recommendedName>
</protein>
<dbReference type="EMBL" id="JAGGJA010000002">
    <property type="protein sequence ID" value="MCW9706112.1"/>
    <property type="molecule type" value="Genomic_DNA"/>
</dbReference>
<feature type="domain" description="Beta/gamma crystallin 'Greek key'" evidence="3">
    <location>
        <begin position="142"/>
        <end position="184"/>
    </location>
</feature>
<name>A0ABT3PJK9_9BACT</name>
<evidence type="ECO:0000313" key="5">
    <source>
        <dbReference type="Proteomes" id="UP001207918"/>
    </source>
</evidence>
<dbReference type="RefSeq" id="WP_265764809.1">
    <property type="nucleotide sequence ID" value="NZ_JAGGJA010000002.1"/>
</dbReference>
<comment type="caution">
    <text evidence="4">The sequence shown here is derived from an EMBL/GenBank/DDBJ whole genome shotgun (WGS) entry which is preliminary data.</text>
</comment>